<evidence type="ECO:0000256" key="1">
    <source>
        <dbReference type="SAM" id="MobiDB-lite"/>
    </source>
</evidence>
<proteinExistence type="predicted"/>
<accession>A0A8R1IFT4</accession>
<organism evidence="2 3">
    <name type="scientific">Caenorhabditis japonica</name>
    <dbReference type="NCBI Taxonomy" id="281687"/>
    <lineage>
        <taxon>Eukaryota</taxon>
        <taxon>Metazoa</taxon>
        <taxon>Ecdysozoa</taxon>
        <taxon>Nematoda</taxon>
        <taxon>Chromadorea</taxon>
        <taxon>Rhabditida</taxon>
        <taxon>Rhabditina</taxon>
        <taxon>Rhabditomorpha</taxon>
        <taxon>Rhabditoidea</taxon>
        <taxon>Rhabditidae</taxon>
        <taxon>Peloderinae</taxon>
        <taxon>Caenorhabditis</taxon>
    </lineage>
</organism>
<evidence type="ECO:0000313" key="2">
    <source>
        <dbReference type="EnsemblMetazoa" id="CJA35277b.1"/>
    </source>
</evidence>
<dbReference type="AlphaFoldDB" id="A0A8R1IFT4"/>
<reference evidence="3" key="1">
    <citation type="submission" date="2010-08" db="EMBL/GenBank/DDBJ databases">
        <authorList>
            <consortium name="Caenorhabditis japonica Sequencing Consortium"/>
            <person name="Wilson R.K."/>
        </authorList>
    </citation>
    <scope>NUCLEOTIDE SEQUENCE [LARGE SCALE GENOMIC DNA]</scope>
    <source>
        <strain evidence="3">DF5081</strain>
    </source>
</reference>
<name>A0A8R1IFT4_CAEJA</name>
<dbReference type="EnsemblMetazoa" id="CJA35277b.1">
    <property type="protein sequence ID" value="CJA35277b.1"/>
    <property type="gene ID" value="WBGene00211124"/>
</dbReference>
<feature type="compositionally biased region" description="Basic and acidic residues" evidence="1">
    <location>
        <begin position="37"/>
        <end position="57"/>
    </location>
</feature>
<protein>
    <submittedName>
        <fullName evidence="2">Uncharacterized protein</fullName>
    </submittedName>
</protein>
<evidence type="ECO:0000313" key="3">
    <source>
        <dbReference type="Proteomes" id="UP000005237"/>
    </source>
</evidence>
<reference evidence="2" key="2">
    <citation type="submission" date="2022-06" db="UniProtKB">
        <authorList>
            <consortium name="EnsemblMetazoa"/>
        </authorList>
    </citation>
    <scope>IDENTIFICATION</scope>
    <source>
        <strain evidence="2">DF5081</strain>
    </source>
</reference>
<dbReference type="Proteomes" id="UP000005237">
    <property type="component" value="Unassembled WGS sequence"/>
</dbReference>
<feature type="region of interest" description="Disordered" evidence="1">
    <location>
        <begin position="31"/>
        <end position="57"/>
    </location>
</feature>
<keyword evidence="3" id="KW-1185">Reference proteome</keyword>
<sequence length="84" mass="9158">MPSADHHVFVEMGGVAAAANQSAVHPPVSQLHSARYAADKQDETTTSSEERKSTTIHDSHGSFFSELNALFNTFESECMMPFLS</sequence>